<dbReference type="Proteomes" id="UP000016843">
    <property type="component" value="Unassembled WGS sequence"/>
</dbReference>
<evidence type="ECO:0000313" key="1">
    <source>
        <dbReference type="EMBL" id="ERM82071.1"/>
    </source>
</evidence>
<organism evidence="1 2">
    <name type="scientific">Rhodonellum psychrophilum GCM71 = DSM 17998</name>
    <dbReference type="NCBI Taxonomy" id="1123057"/>
    <lineage>
        <taxon>Bacteria</taxon>
        <taxon>Pseudomonadati</taxon>
        <taxon>Bacteroidota</taxon>
        <taxon>Cytophagia</taxon>
        <taxon>Cytophagales</taxon>
        <taxon>Cytophagaceae</taxon>
        <taxon>Rhodonellum</taxon>
    </lineage>
</organism>
<gene>
    <name evidence="1" type="ORF">P872_08355</name>
</gene>
<dbReference type="AlphaFoldDB" id="U5BZH2"/>
<proteinExistence type="predicted"/>
<accession>U5BZH2</accession>
<sequence length="37" mass="3986">MGFGRQKLNVLFIAFIGSSLKYSQARHSGSKVNGKTG</sequence>
<protein>
    <submittedName>
        <fullName evidence="1">Uncharacterized protein</fullName>
    </submittedName>
</protein>
<dbReference type="EMBL" id="AWXR01000033">
    <property type="protein sequence ID" value="ERM82071.1"/>
    <property type="molecule type" value="Genomic_DNA"/>
</dbReference>
<evidence type="ECO:0000313" key="2">
    <source>
        <dbReference type="Proteomes" id="UP000016843"/>
    </source>
</evidence>
<name>U5BZH2_9BACT</name>
<comment type="caution">
    <text evidence="1">The sequence shown here is derived from an EMBL/GenBank/DDBJ whole genome shotgun (WGS) entry which is preliminary data.</text>
</comment>
<reference evidence="1 2" key="1">
    <citation type="journal article" date="2013" name="Genome Announc.">
        <title>Draft Genome Sequence of the Psychrophilic and Alkaliphilic Rhodonellum psychrophilum Strain GCM71T.</title>
        <authorList>
            <person name="Hauptmann A.L."/>
            <person name="Glaring M.A."/>
            <person name="Hallin P.F."/>
            <person name="Prieme A."/>
            <person name="Stougaard P."/>
        </authorList>
    </citation>
    <scope>NUCLEOTIDE SEQUENCE [LARGE SCALE GENOMIC DNA]</scope>
    <source>
        <strain evidence="1 2">GCM71</strain>
    </source>
</reference>
<keyword evidence="2" id="KW-1185">Reference proteome</keyword>